<evidence type="ECO:0000313" key="2">
    <source>
        <dbReference type="EMBL" id="EDM89264.1"/>
    </source>
</evidence>
<gene>
    <name evidence="2" type="ORF">RUMOBE_00387</name>
</gene>
<proteinExistence type="predicted"/>
<comment type="caution">
    <text evidence="2">The sequence shown here is derived from an EMBL/GenBank/DDBJ whole genome shotgun (WGS) entry which is preliminary data.</text>
</comment>
<keyword evidence="1" id="KW-0812">Transmembrane</keyword>
<reference evidence="2 3" key="1">
    <citation type="submission" date="2007-03" db="EMBL/GenBank/DDBJ databases">
        <authorList>
            <person name="Fulton L."/>
            <person name="Clifton S."/>
            <person name="Fulton B."/>
            <person name="Xu J."/>
            <person name="Minx P."/>
            <person name="Pepin K.H."/>
            <person name="Johnson M."/>
            <person name="Thiruvilangam P."/>
            <person name="Bhonagiri V."/>
            <person name="Nash W.E."/>
            <person name="Mardis E.R."/>
            <person name="Wilson R.K."/>
        </authorList>
    </citation>
    <scope>NUCLEOTIDE SEQUENCE [LARGE SCALE GENOMIC DNA]</scope>
    <source>
        <strain evidence="2 3">ATCC 29174</strain>
    </source>
</reference>
<keyword evidence="1" id="KW-0472">Membrane</keyword>
<dbReference type="Proteomes" id="UP000006002">
    <property type="component" value="Unassembled WGS sequence"/>
</dbReference>
<keyword evidence="1" id="KW-1133">Transmembrane helix</keyword>
<protein>
    <submittedName>
        <fullName evidence="2">Uncharacterized protein</fullName>
    </submittedName>
</protein>
<reference evidence="2 3" key="2">
    <citation type="submission" date="2007-04" db="EMBL/GenBank/DDBJ databases">
        <title>Draft genome sequence of Ruminococcus obeum (ATCC 29174).</title>
        <authorList>
            <person name="Sudarsanam P."/>
            <person name="Ley R."/>
            <person name="Guruge J."/>
            <person name="Turnbaugh P.J."/>
            <person name="Mahowald M."/>
            <person name="Liep D."/>
            <person name="Gordon J."/>
        </authorList>
    </citation>
    <scope>NUCLEOTIDE SEQUENCE [LARGE SCALE GENOMIC DNA]</scope>
    <source>
        <strain evidence="2 3">ATCC 29174</strain>
    </source>
</reference>
<dbReference type="EMBL" id="AAVO02000001">
    <property type="protein sequence ID" value="EDM89264.1"/>
    <property type="molecule type" value="Genomic_DNA"/>
</dbReference>
<accession>A5ZN20</accession>
<evidence type="ECO:0000256" key="1">
    <source>
        <dbReference type="SAM" id="Phobius"/>
    </source>
</evidence>
<name>A5ZN20_9FIRM</name>
<sequence>MTIFSFLKIIIDNSMKYLYYISIFIWYVCMILFG</sequence>
<organism evidence="2 3">
    <name type="scientific">Blautia obeum ATCC 29174</name>
    <dbReference type="NCBI Taxonomy" id="411459"/>
    <lineage>
        <taxon>Bacteria</taxon>
        <taxon>Bacillati</taxon>
        <taxon>Bacillota</taxon>
        <taxon>Clostridia</taxon>
        <taxon>Lachnospirales</taxon>
        <taxon>Lachnospiraceae</taxon>
        <taxon>Blautia</taxon>
    </lineage>
</organism>
<dbReference type="AlphaFoldDB" id="A5ZN20"/>
<evidence type="ECO:0000313" key="3">
    <source>
        <dbReference type="Proteomes" id="UP000006002"/>
    </source>
</evidence>
<feature type="transmembrane region" description="Helical" evidence="1">
    <location>
        <begin position="17"/>
        <end position="33"/>
    </location>
</feature>
<dbReference type="HOGENOM" id="CLU_3372398_0_0_9"/>